<keyword evidence="5 10" id="KW-0418">Kinase</keyword>
<dbReference type="GO" id="GO:0007165">
    <property type="term" value="P:signal transduction"/>
    <property type="evidence" value="ECO:0007669"/>
    <property type="project" value="TreeGrafter"/>
</dbReference>
<feature type="binding site" evidence="7">
    <location>
        <position position="65"/>
    </location>
    <ligand>
        <name>ATP</name>
        <dbReference type="ChEBI" id="CHEBI:30616"/>
    </ligand>
</feature>
<evidence type="ECO:0000256" key="4">
    <source>
        <dbReference type="ARBA" id="ARBA00022741"/>
    </source>
</evidence>
<dbReference type="GO" id="GO:0005634">
    <property type="term" value="C:nucleus"/>
    <property type="evidence" value="ECO:0007669"/>
    <property type="project" value="TreeGrafter"/>
</dbReference>
<evidence type="ECO:0000256" key="1">
    <source>
        <dbReference type="ARBA" id="ARBA00005527"/>
    </source>
</evidence>
<keyword evidence="4 7" id="KW-0547">Nucleotide-binding</keyword>
<dbReference type="Gene3D" id="3.30.200.20">
    <property type="entry name" value="Phosphorylase Kinase, domain 1"/>
    <property type="match status" value="1"/>
</dbReference>
<reference evidence="10" key="1">
    <citation type="submission" date="2013-12" db="EMBL/GenBank/DDBJ databases">
        <title>The Genome Sequence of Aphanomyces astaci APO3.</title>
        <authorList>
            <consortium name="The Broad Institute Genomics Platform"/>
            <person name="Russ C."/>
            <person name="Tyler B."/>
            <person name="van West P."/>
            <person name="Dieguez-Uribeondo J."/>
            <person name="Young S.K."/>
            <person name="Zeng Q."/>
            <person name="Gargeya S."/>
            <person name="Fitzgerald M."/>
            <person name="Abouelleil A."/>
            <person name="Alvarado L."/>
            <person name="Chapman S.B."/>
            <person name="Gainer-Dewar J."/>
            <person name="Goldberg J."/>
            <person name="Griggs A."/>
            <person name="Gujja S."/>
            <person name="Hansen M."/>
            <person name="Howarth C."/>
            <person name="Imamovic A."/>
            <person name="Ireland A."/>
            <person name="Larimer J."/>
            <person name="McCowan C."/>
            <person name="Murphy C."/>
            <person name="Pearson M."/>
            <person name="Poon T.W."/>
            <person name="Priest M."/>
            <person name="Roberts A."/>
            <person name="Saif S."/>
            <person name="Shea T."/>
            <person name="Sykes S."/>
            <person name="Wortman J."/>
            <person name="Nusbaum C."/>
            <person name="Birren B."/>
        </authorList>
    </citation>
    <scope>NUCLEOTIDE SEQUENCE [LARGE SCALE GENOMIC DNA]</scope>
    <source>
        <strain evidence="10">APO3</strain>
    </source>
</reference>
<keyword evidence="3" id="KW-0808">Transferase</keyword>
<dbReference type="OrthoDB" id="272141at2759"/>
<gene>
    <name evidence="10" type="ORF">H257_13832</name>
</gene>
<evidence type="ECO:0000256" key="7">
    <source>
        <dbReference type="PROSITE-ProRule" id="PRU10141"/>
    </source>
</evidence>
<dbReference type="VEuPathDB" id="FungiDB:H257_13832"/>
<dbReference type="PANTHER" id="PTHR24057">
    <property type="entry name" value="GLYCOGEN SYNTHASE KINASE-3 ALPHA"/>
    <property type="match status" value="1"/>
</dbReference>
<dbReference type="Gene3D" id="1.10.510.10">
    <property type="entry name" value="Transferase(Phosphotransferase) domain 1"/>
    <property type="match status" value="1"/>
</dbReference>
<dbReference type="PROSITE" id="PS00107">
    <property type="entry name" value="PROTEIN_KINASE_ATP"/>
    <property type="match status" value="1"/>
</dbReference>
<dbReference type="PROSITE" id="PS00108">
    <property type="entry name" value="PROTEIN_KINASE_ST"/>
    <property type="match status" value="1"/>
</dbReference>
<evidence type="ECO:0000256" key="2">
    <source>
        <dbReference type="ARBA" id="ARBA00022527"/>
    </source>
</evidence>
<evidence type="ECO:0000259" key="9">
    <source>
        <dbReference type="PROSITE" id="PS50011"/>
    </source>
</evidence>
<dbReference type="InterPro" id="IPR008271">
    <property type="entry name" value="Ser/Thr_kinase_AS"/>
</dbReference>
<dbReference type="InterPro" id="IPR011009">
    <property type="entry name" value="Kinase-like_dom_sf"/>
</dbReference>
<evidence type="ECO:0000256" key="6">
    <source>
        <dbReference type="ARBA" id="ARBA00022840"/>
    </source>
</evidence>
<dbReference type="InterPro" id="IPR000719">
    <property type="entry name" value="Prot_kinase_dom"/>
</dbReference>
<dbReference type="InterPro" id="IPR050591">
    <property type="entry name" value="GSK-3"/>
</dbReference>
<dbReference type="FunFam" id="1.10.510.10:FF:000082">
    <property type="entry name" value="Shaggy-related protein kinase kappa"/>
    <property type="match status" value="1"/>
</dbReference>
<evidence type="ECO:0000313" key="10">
    <source>
        <dbReference type="EMBL" id="ETV70741.1"/>
    </source>
</evidence>
<keyword evidence="6 7" id="KW-0067">ATP-binding</keyword>
<dbReference type="SMART" id="SM00220">
    <property type="entry name" value="S_TKc"/>
    <property type="match status" value="1"/>
</dbReference>
<dbReference type="AlphaFoldDB" id="W4FUW1"/>
<protein>
    <submittedName>
        <fullName evidence="10">CMGC/GSK protein kinase</fullName>
    </submittedName>
</protein>
<dbReference type="GO" id="GO:0030154">
    <property type="term" value="P:cell differentiation"/>
    <property type="evidence" value="ECO:0007669"/>
    <property type="project" value="TreeGrafter"/>
</dbReference>
<dbReference type="GO" id="GO:0005524">
    <property type="term" value="F:ATP binding"/>
    <property type="evidence" value="ECO:0007669"/>
    <property type="project" value="UniProtKB-UniRule"/>
</dbReference>
<keyword evidence="2 8" id="KW-0723">Serine/threonine-protein kinase</keyword>
<dbReference type="EMBL" id="KI913164">
    <property type="protein sequence ID" value="ETV70741.1"/>
    <property type="molecule type" value="Genomic_DNA"/>
</dbReference>
<dbReference type="PROSITE" id="PS50011">
    <property type="entry name" value="PROTEIN_KINASE_DOM"/>
    <property type="match status" value="1"/>
</dbReference>
<dbReference type="Pfam" id="PF00069">
    <property type="entry name" value="Pkinase"/>
    <property type="match status" value="1"/>
</dbReference>
<evidence type="ECO:0000256" key="3">
    <source>
        <dbReference type="ARBA" id="ARBA00022679"/>
    </source>
</evidence>
<proteinExistence type="inferred from homology"/>
<dbReference type="PANTHER" id="PTHR24057:SF0">
    <property type="entry name" value="PROTEIN KINASE SHAGGY-RELATED"/>
    <property type="match status" value="1"/>
</dbReference>
<dbReference type="RefSeq" id="XP_009839805.1">
    <property type="nucleotide sequence ID" value="XM_009841503.1"/>
</dbReference>
<dbReference type="STRING" id="112090.W4FUW1"/>
<dbReference type="GO" id="GO:0005737">
    <property type="term" value="C:cytoplasm"/>
    <property type="evidence" value="ECO:0007669"/>
    <property type="project" value="TreeGrafter"/>
</dbReference>
<dbReference type="CDD" id="cd14137">
    <property type="entry name" value="STKc_GSK3"/>
    <property type="match status" value="1"/>
</dbReference>
<accession>W4FUW1</accession>
<organism evidence="10">
    <name type="scientific">Aphanomyces astaci</name>
    <name type="common">Crayfish plague agent</name>
    <dbReference type="NCBI Taxonomy" id="112090"/>
    <lineage>
        <taxon>Eukaryota</taxon>
        <taxon>Sar</taxon>
        <taxon>Stramenopiles</taxon>
        <taxon>Oomycota</taxon>
        <taxon>Saprolegniomycetes</taxon>
        <taxon>Saprolegniales</taxon>
        <taxon>Verrucalvaceae</taxon>
        <taxon>Aphanomyces</taxon>
    </lineage>
</organism>
<feature type="domain" description="Protein kinase" evidence="9">
    <location>
        <begin position="35"/>
        <end position="319"/>
    </location>
</feature>
<dbReference type="InterPro" id="IPR017441">
    <property type="entry name" value="Protein_kinase_ATP_BS"/>
</dbReference>
<dbReference type="GeneID" id="20815828"/>
<comment type="similarity">
    <text evidence="1">Belongs to the protein kinase superfamily. CMGC Ser/Thr protein kinase family. GSK-3 subfamily.</text>
</comment>
<dbReference type="SUPFAM" id="SSF56112">
    <property type="entry name" value="Protein kinase-like (PK-like)"/>
    <property type="match status" value="1"/>
</dbReference>
<dbReference type="InterPro" id="IPR039192">
    <property type="entry name" value="STKc_GSK3"/>
</dbReference>
<dbReference type="GO" id="GO:0004674">
    <property type="term" value="F:protein serine/threonine kinase activity"/>
    <property type="evidence" value="ECO:0007669"/>
    <property type="project" value="UniProtKB-KW"/>
</dbReference>
<name>W4FUW1_APHAT</name>
<evidence type="ECO:0000256" key="8">
    <source>
        <dbReference type="RuleBase" id="RU000304"/>
    </source>
</evidence>
<sequence>MKSTASVIMDAEAAIRSITLEDSSHVLSDGRTIHYHVERQIGYGSFGAVFHVVVVETGEVVAIKKIFQDKRIKNRELQIMRQLHHANIVQLKHCFYSHVDNSDDLYLNLVLEFVPQTIYGVVCQMKERRARLPMIYVKLYVYQLCCALGYLHSLGICHRDIKPQNVLLHPSTHVIKLCDFGSAKMLQPSEPNVSYICSRFYRAPELILGATDYTTAIDMWSLGCVFAELVLLEPLFPGESGVDQLLNIIKVVGTPSRADLEAMNPKHTDFRLPRVHPRLPSVFPPDTCPPLALDLLQRMLTYSPARRLHPLAAAAHPFFDELRQPQACLPNNVDMPPLYQFTLQELSQVDVATRECIVPPHARNTWNWCRWPERS</sequence>
<evidence type="ECO:0000256" key="5">
    <source>
        <dbReference type="ARBA" id="ARBA00022777"/>
    </source>
</evidence>